<gene>
    <name evidence="4" type="ordered locus">SpiBuddy_2423</name>
</gene>
<dbReference type="STRING" id="158189.SpiBuddy_2423"/>
<keyword evidence="2" id="KW-0804">Transcription</keyword>
<dbReference type="InterPro" id="IPR050313">
    <property type="entry name" value="Carb_Metab_HTH_regulators"/>
</dbReference>
<dbReference type="PANTHER" id="PTHR30363">
    <property type="entry name" value="HTH-TYPE TRANSCRIPTIONAL REGULATOR SRLR-RELATED"/>
    <property type="match status" value="1"/>
</dbReference>
<evidence type="ECO:0000313" key="5">
    <source>
        <dbReference type="Proteomes" id="UP000008466"/>
    </source>
</evidence>
<dbReference type="InterPro" id="IPR014036">
    <property type="entry name" value="DeoR-like_C"/>
</dbReference>
<keyword evidence="5" id="KW-1185">Reference proteome</keyword>
<dbReference type="InterPro" id="IPR036390">
    <property type="entry name" value="WH_DNA-bd_sf"/>
</dbReference>
<dbReference type="Pfam" id="PF00455">
    <property type="entry name" value="DeoRC"/>
    <property type="match status" value="1"/>
</dbReference>
<reference evidence="5" key="1">
    <citation type="submission" date="2011-02" db="EMBL/GenBank/DDBJ databases">
        <title>Complete sequence of Spirochaeta sp. Buddy.</title>
        <authorList>
            <person name="Lucas S."/>
            <person name="Copeland A."/>
            <person name="Lapidus A."/>
            <person name="Cheng J.-F."/>
            <person name="Goodwin L."/>
            <person name="Pitluck S."/>
            <person name="Zeytun A."/>
            <person name="Detter J.C."/>
            <person name="Han C."/>
            <person name="Tapia R."/>
            <person name="Land M."/>
            <person name="Hauser L."/>
            <person name="Kyrpides N."/>
            <person name="Ivanova N."/>
            <person name="Mikhailova N."/>
            <person name="Pagani I."/>
            <person name="Ritalahti K.M."/>
            <person name="Loeffler F.E."/>
            <person name="Woyke T."/>
        </authorList>
    </citation>
    <scope>NUCLEOTIDE SEQUENCE [LARGE SCALE GENOMIC DNA]</scope>
    <source>
        <strain evidence="5">ATCC BAA-1886 / DSM 22777 / Buddy</strain>
    </source>
</reference>
<dbReference type="PANTHER" id="PTHR30363:SF58">
    <property type="entry name" value="REGULATORY PROTEIN, DEOR FAMILY"/>
    <property type="match status" value="1"/>
</dbReference>
<evidence type="ECO:0000256" key="2">
    <source>
        <dbReference type="ARBA" id="ARBA00023163"/>
    </source>
</evidence>
<dbReference type="PRINTS" id="PR00037">
    <property type="entry name" value="HTHLACR"/>
</dbReference>
<name>F0RRI5_SPHGB</name>
<keyword evidence="1" id="KW-0805">Transcription regulation</keyword>
<evidence type="ECO:0000256" key="1">
    <source>
        <dbReference type="ARBA" id="ARBA00023015"/>
    </source>
</evidence>
<dbReference type="InterPro" id="IPR001034">
    <property type="entry name" value="DeoR_HTH"/>
</dbReference>
<dbReference type="EMBL" id="CP002541">
    <property type="protein sequence ID" value="ADY14237.1"/>
    <property type="molecule type" value="Genomic_DNA"/>
</dbReference>
<dbReference type="SUPFAM" id="SSF100950">
    <property type="entry name" value="NagB/RpiA/CoA transferase-like"/>
    <property type="match status" value="1"/>
</dbReference>
<protein>
    <submittedName>
        <fullName evidence="4">Transcriptional regulator, DeoR family</fullName>
    </submittedName>
</protein>
<feature type="domain" description="HTH deoR-type" evidence="3">
    <location>
        <begin position="4"/>
        <end position="59"/>
    </location>
</feature>
<dbReference type="AlphaFoldDB" id="F0RRI5"/>
<dbReference type="SUPFAM" id="SSF46785">
    <property type="entry name" value="Winged helix' DNA-binding domain"/>
    <property type="match status" value="1"/>
</dbReference>
<evidence type="ECO:0000259" key="3">
    <source>
        <dbReference type="PROSITE" id="PS51000"/>
    </source>
</evidence>
<dbReference type="eggNOG" id="COG1349">
    <property type="taxonomic scope" value="Bacteria"/>
</dbReference>
<dbReference type="GO" id="GO:0003700">
    <property type="term" value="F:DNA-binding transcription factor activity"/>
    <property type="evidence" value="ECO:0007669"/>
    <property type="project" value="InterPro"/>
</dbReference>
<proteinExistence type="predicted"/>
<dbReference type="Pfam" id="PF08220">
    <property type="entry name" value="HTH_DeoR"/>
    <property type="match status" value="1"/>
</dbReference>
<dbReference type="Proteomes" id="UP000008466">
    <property type="component" value="Chromosome"/>
</dbReference>
<dbReference type="SMART" id="SM00420">
    <property type="entry name" value="HTH_DEOR"/>
    <property type="match status" value="1"/>
</dbReference>
<sequence length="255" mass="28254">MNTLNNRQQKEVEIVNNLHFITIKDLANTLNVSEMTARRDCAQLANQGLIKQVYGGITSNIPGKTPNYIVDSEIKKNTIIKEKIAAKAISLLAKDEVFFLDSGTTAAAIAKLLPRDSSYTIITPSFLAIELLVKLDQSSIICPGGIYLNKPRVFYNQESANLLRQYRASKCFIGATGFDINQGITCGYFEDVPLKQAMLDCSQERILIIDSSKFDKVSTCVFTNLTTFSAIITDEGIPQAYRDFITSNGIKLYIA</sequence>
<dbReference type="HOGENOM" id="CLU_060699_4_0_12"/>
<organism evidence="4 5">
    <name type="scientific">Sphaerochaeta globosa (strain ATCC BAA-1886 / DSM 22777 / Buddy)</name>
    <name type="common">Spirochaeta sp. (strain Buddy)</name>
    <dbReference type="NCBI Taxonomy" id="158189"/>
    <lineage>
        <taxon>Bacteria</taxon>
        <taxon>Pseudomonadati</taxon>
        <taxon>Spirochaetota</taxon>
        <taxon>Spirochaetia</taxon>
        <taxon>Spirochaetales</taxon>
        <taxon>Sphaerochaetaceae</taxon>
        <taxon>Sphaerochaeta</taxon>
    </lineage>
</organism>
<dbReference type="SMART" id="SM01134">
    <property type="entry name" value="DeoRC"/>
    <property type="match status" value="1"/>
</dbReference>
<accession>F0RRI5</accession>
<dbReference type="Gene3D" id="3.40.50.1360">
    <property type="match status" value="1"/>
</dbReference>
<evidence type="ECO:0000313" key="4">
    <source>
        <dbReference type="EMBL" id="ADY14237.1"/>
    </source>
</evidence>
<dbReference type="PROSITE" id="PS51000">
    <property type="entry name" value="HTH_DEOR_2"/>
    <property type="match status" value="1"/>
</dbReference>
<dbReference type="InterPro" id="IPR037171">
    <property type="entry name" value="NagB/RpiA_transferase-like"/>
</dbReference>
<dbReference type="KEGG" id="sbu:SpiBuddy_2423"/>